<sequence>MMSGKLEELIRMMQILLDEVRIRSTHINPQKAHKPTNTLALHAACTNFKSPRTHSFPISILPQAKSQIFEDTHRVSYGYSGYPQRSLYSGGSGCCEGFKGIGGRVLDGNEETLKRFLREAHKWEEDNSPIADFGLSKVLEDVTETPFTQSTPAANLRRWFAPQVF</sequence>
<organism evidence="1 2">
    <name type="scientific">Tetrapyrgos nigripes</name>
    <dbReference type="NCBI Taxonomy" id="182062"/>
    <lineage>
        <taxon>Eukaryota</taxon>
        <taxon>Fungi</taxon>
        <taxon>Dikarya</taxon>
        <taxon>Basidiomycota</taxon>
        <taxon>Agaricomycotina</taxon>
        <taxon>Agaricomycetes</taxon>
        <taxon>Agaricomycetidae</taxon>
        <taxon>Agaricales</taxon>
        <taxon>Marasmiineae</taxon>
        <taxon>Marasmiaceae</taxon>
        <taxon>Tetrapyrgos</taxon>
    </lineage>
</organism>
<dbReference type="EMBL" id="JAACJM010000217">
    <property type="protein sequence ID" value="KAF5337497.1"/>
    <property type="molecule type" value="Genomic_DNA"/>
</dbReference>
<evidence type="ECO:0000313" key="2">
    <source>
        <dbReference type="Proteomes" id="UP000559256"/>
    </source>
</evidence>
<name>A0A8H5FI73_9AGAR</name>
<reference evidence="1 2" key="1">
    <citation type="journal article" date="2020" name="ISME J.">
        <title>Uncovering the hidden diversity of litter-decomposition mechanisms in mushroom-forming fungi.</title>
        <authorList>
            <person name="Floudas D."/>
            <person name="Bentzer J."/>
            <person name="Ahren D."/>
            <person name="Johansson T."/>
            <person name="Persson P."/>
            <person name="Tunlid A."/>
        </authorList>
    </citation>
    <scope>NUCLEOTIDE SEQUENCE [LARGE SCALE GENOMIC DNA]</scope>
    <source>
        <strain evidence="1 2">CBS 291.85</strain>
    </source>
</reference>
<evidence type="ECO:0000313" key="1">
    <source>
        <dbReference type="EMBL" id="KAF5337497.1"/>
    </source>
</evidence>
<gene>
    <name evidence="1" type="ORF">D9758_013599</name>
</gene>
<dbReference type="Proteomes" id="UP000559256">
    <property type="component" value="Unassembled WGS sequence"/>
</dbReference>
<accession>A0A8H5FI73</accession>
<dbReference type="AlphaFoldDB" id="A0A8H5FI73"/>
<protein>
    <submittedName>
        <fullName evidence="1">Uncharacterized protein</fullName>
    </submittedName>
</protein>
<comment type="caution">
    <text evidence="1">The sequence shown here is derived from an EMBL/GenBank/DDBJ whole genome shotgun (WGS) entry which is preliminary data.</text>
</comment>
<proteinExistence type="predicted"/>
<keyword evidence="2" id="KW-1185">Reference proteome</keyword>